<accession>A0A6J7IWU9</accession>
<evidence type="ECO:0000256" key="1">
    <source>
        <dbReference type="SAM" id="MobiDB-lite"/>
    </source>
</evidence>
<proteinExistence type="predicted"/>
<organism evidence="2">
    <name type="scientific">freshwater metagenome</name>
    <dbReference type="NCBI Taxonomy" id="449393"/>
    <lineage>
        <taxon>unclassified sequences</taxon>
        <taxon>metagenomes</taxon>
        <taxon>ecological metagenomes</taxon>
    </lineage>
</organism>
<gene>
    <name evidence="2" type="ORF">UFOPK3651_01763</name>
</gene>
<evidence type="ECO:0000313" key="2">
    <source>
        <dbReference type="EMBL" id="CAB4935339.1"/>
    </source>
</evidence>
<reference evidence="2" key="1">
    <citation type="submission" date="2020-05" db="EMBL/GenBank/DDBJ databases">
        <authorList>
            <person name="Chiriac C."/>
            <person name="Salcher M."/>
            <person name="Ghai R."/>
            <person name="Kavagutti S V."/>
        </authorList>
    </citation>
    <scope>NUCLEOTIDE SEQUENCE</scope>
</reference>
<dbReference type="AlphaFoldDB" id="A0A6J7IWU9"/>
<protein>
    <submittedName>
        <fullName evidence="2">Unannotated protein</fullName>
    </submittedName>
</protein>
<feature type="compositionally biased region" description="Low complexity" evidence="1">
    <location>
        <begin position="28"/>
        <end position="37"/>
    </location>
</feature>
<sequence>MTVMLPDMPNGAITTAPIARPTPRPLRPRSSAATRRPMTMYAAHIADEQKMKNRPIGSPPISTPERTATPDAAIANAIVFRRVRVSAAATAIGPMNSSTTLLPSGSRSMAK</sequence>
<name>A0A6J7IWU9_9ZZZZ</name>
<dbReference type="EMBL" id="CAFBMT010000008">
    <property type="protein sequence ID" value="CAB4935339.1"/>
    <property type="molecule type" value="Genomic_DNA"/>
</dbReference>
<feature type="region of interest" description="Disordered" evidence="1">
    <location>
        <begin position="1"/>
        <end position="69"/>
    </location>
</feature>